<dbReference type="AlphaFoldDB" id="A0A7I4DKL4"/>
<protein>
    <recommendedName>
        <fullName evidence="2">Coilin N-terminal domain-containing protein</fullName>
    </recommendedName>
</protein>
<dbReference type="Gramene" id="Pp3c4_25420V3.12">
    <property type="protein sequence ID" value="Pp3c4_25420V3.12"/>
    <property type="gene ID" value="Pp3c4_25420"/>
</dbReference>
<evidence type="ECO:0000259" key="2">
    <source>
        <dbReference type="Pfam" id="PF15862"/>
    </source>
</evidence>
<reference evidence="3 4" key="2">
    <citation type="journal article" date="2018" name="Plant J.">
        <title>The Physcomitrella patens chromosome-scale assembly reveals moss genome structure and evolution.</title>
        <authorList>
            <person name="Lang D."/>
            <person name="Ullrich K.K."/>
            <person name="Murat F."/>
            <person name="Fuchs J."/>
            <person name="Jenkins J."/>
            <person name="Haas F.B."/>
            <person name="Piednoel M."/>
            <person name="Gundlach H."/>
            <person name="Van Bel M."/>
            <person name="Meyberg R."/>
            <person name="Vives C."/>
            <person name="Morata J."/>
            <person name="Symeonidi A."/>
            <person name="Hiss M."/>
            <person name="Muchero W."/>
            <person name="Kamisugi Y."/>
            <person name="Saleh O."/>
            <person name="Blanc G."/>
            <person name="Decker E.L."/>
            <person name="van Gessel N."/>
            <person name="Grimwood J."/>
            <person name="Hayes R.D."/>
            <person name="Graham S.W."/>
            <person name="Gunter L.E."/>
            <person name="McDaniel S.F."/>
            <person name="Hoernstein S.N.W."/>
            <person name="Larsson A."/>
            <person name="Li F.W."/>
            <person name="Perroud P.F."/>
            <person name="Phillips J."/>
            <person name="Ranjan P."/>
            <person name="Rokshar D.S."/>
            <person name="Rothfels C.J."/>
            <person name="Schneider L."/>
            <person name="Shu S."/>
            <person name="Stevenson D.W."/>
            <person name="Thummler F."/>
            <person name="Tillich M."/>
            <person name="Villarreal Aguilar J.C."/>
            <person name="Widiez T."/>
            <person name="Wong G.K."/>
            <person name="Wymore A."/>
            <person name="Zhang Y."/>
            <person name="Zimmer A.D."/>
            <person name="Quatrano R.S."/>
            <person name="Mayer K.F.X."/>
            <person name="Goodstein D."/>
            <person name="Casacuberta J.M."/>
            <person name="Vandepoele K."/>
            <person name="Reski R."/>
            <person name="Cuming A.C."/>
            <person name="Tuskan G.A."/>
            <person name="Maumus F."/>
            <person name="Salse J."/>
            <person name="Schmutz J."/>
            <person name="Rensing S.A."/>
        </authorList>
    </citation>
    <scope>NUCLEOTIDE SEQUENCE [LARGE SCALE GENOMIC DNA]</scope>
    <source>
        <strain evidence="3 4">cv. Gransden 2004</strain>
    </source>
</reference>
<dbReference type="EnsemblPlants" id="Pp3c4_25420V3.5">
    <property type="protein sequence ID" value="Pp3c4_25420V3.5"/>
    <property type="gene ID" value="Pp3c4_25420"/>
</dbReference>
<keyword evidence="4" id="KW-1185">Reference proteome</keyword>
<organism evidence="3 4">
    <name type="scientific">Physcomitrium patens</name>
    <name type="common">Spreading-leaved earth moss</name>
    <name type="synonym">Physcomitrella patens</name>
    <dbReference type="NCBI Taxonomy" id="3218"/>
    <lineage>
        <taxon>Eukaryota</taxon>
        <taxon>Viridiplantae</taxon>
        <taxon>Streptophyta</taxon>
        <taxon>Embryophyta</taxon>
        <taxon>Bryophyta</taxon>
        <taxon>Bryophytina</taxon>
        <taxon>Bryopsida</taxon>
        <taxon>Funariidae</taxon>
        <taxon>Funariales</taxon>
        <taxon>Funariaceae</taxon>
        <taxon>Physcomitrium</taxon>
    </lineage>
</organism>
<evidence type="ECO:0000256" key="1">
    <source>
        <dbReference type="SAM" id="MobiDB-lite"/>
    </source>
</evidence>
<dbReference type="EnsemblPlants" id="Pp3c4_25420V3.8">
    <property type="protein sequence ID" value="Pp3c4_25420V3.8"/>
    <property type="gene ID" value="Pp3c4_25420"/>
</dbReference>
<feature type="compositionally biased region" description="Polar residues" evidence="1">
    <location>
        <begin position="182"/>
        <end position="193"/>
    </location>
</feature>
<feature type="region of interest" description="Disordered" evidence="1">
    <location>
        <begin position="174"/>
        <end position="242"/>
    </location>
</feature>
<dbReference type="EnsemblPlants" id="Pp3c4_25420V3.12">
    <property type="protein sequence ID" value="Pp3c4_25420V3.12"/>
    <property type="gene ID" value="Pp3c4_25420"/>
</dbReference>
<gene>
    <name evidence="3" type="primary">LOC112281767</name>
</gene>
<name>A0A7I4DKL4_PHYPA</name>
<dbReference type="OrthoDB" id="74813at2759"/>
<dbReference type="Gramene" id="Pp3c4_25420V3.11">
    <property type="protein sequence ID" value="Pp3c4_25420V3.11"/>
    <property type="gene ID" value="Pp3c4_25420"/>
</dbReference>
<evidence type="ECO:0000313" key="3">
    <source>
        <dbReference type="EnsemblPlants" id="Pp3c4_25420V3.11"/>
    </source>
</evidence>
<dbReference type="RefSeq" id="XP_024374410.1">
    <property type="nucleotide sequence ID" value="XM_024518642.2"/>
</dbReference>
<dbReference type="Gramene" id="Pp3c4_25420V3.7">
    <property type="protein sequence ID" value="Pp3c4_25420V3.7"/>
    <property type="gene ID" value="Pp3c4_25420"/>
</dbReference>
<dbReference type="GeneID" id="112281767"/>
<dbReference type="EnsemblPlants" id="Pp3c4_25420V3.6">
    <property type="protein sequence ID" value="Pp3c4_25420V3.6"/>
    <property type="gene ID" value="Pp3c4_25420"/>
</dbReference>
<reference evidence="3" key="3">
    <citation type="submission" date="2020-12" db="UniProtKB">
        <authorList>
            <consortium name="EnsemblPlants"/>
        </authorList>
    </citation>
    <scope>IDENTIFICATION</scope>
</reference>
<dbReference type="EnsemblPlants" id="Pp3c4_25420V3.7">
    <property type="protein sequence ID" value="Pp3c4_25420V3.7"/>
    <property type="gene ID" value="Pp3c4_25420"/>
</dbReference>
<dbReference type="InterPro" id="IPR024822">
    <property type="entry name" value="Coilin"/>
</dbReference>
<accession>A0A7I4DKL4</accession>
<dbReference type="GO" id="GO:0030620">
    <property type="term" value="F:U2 snRNA binding"/>
    <property type="evidence" value="ECO:0000318"/>
    <property type="project" value="GO_Central"/>
</dbReference>
<dbReference type="EMBL" id="ABEU02000004">
    <property type="status" value="NOT_ANNOTATED_CDS"/>
    <property type="molecule type" value="Genomic_DNA"/>
</dbReference>
<dbReference type="GO" id="GO:0030619">
    <property type="term" value="F:U1 snRNA binding"/>
    <property type="evidence" value="ECO:0000318"/>
    <property type="project" value="GO_Central"/>
</dbReference>
<dbReference type="InterPro" id="IPR031722">
    <property type="entry name" value="Coilin_N"/>
</dbReference>
<dbReference type="PANTHER" id="PTHR15197:SF0">
    <property type="entry name" value="COILIN"/>
    <property type="match status" value="1"/>
</dbReference>
<dbReference type="GO" id="GO:0000387">
    <property type="term" value="P:spliceosomal snRNP assembly"/>
    <property type="evidence" value="ECO:0000318"/>
    <property type="project" value="GO_Central"/>
</dbReference>
<feature type="domain" description="Coilin N-terminal" evidence="2">
    <location>
        <begin position="59"/>
        <end position="175"/>
    </location>
</feature>
<sequence>MFRQLAIRPCRKSSSLSAGKSSSIRLHGGECTTGNQSSSLHAVTGQTDIRSTMDMKKGVRIRLCFGDPDILTPQQVDQGLSKCWILVHNYILTIGQLAAHIAAKFDLQHSCREGLSLEMDGFALPPTELASLLLNSDIVSVKKQKKVDSLTPAPSTALHSREALPENLKAITKESKGPFATVHTSSSTSQMLQYAQPLPAPQPPQAPCPPTPTQTGGMEAAGPENGVQVPHSEEEKEDASDTSMMTVPGVLDVSGSDREVLAEDGIAEKSIVSGKEDTEEKNNVLHTDEPGAEKLQNIVTRNPLPDKRKFTTIFEPGVQQYKRTRIIGPHAMKSVAALRAALIGTARPKSPLKYRLQSEAKERSEKNYPEMWARKAFDAWRSANGHSTDLSIEDLSELCDVRPLVDMLCEFMSQLTKQNGQSYPPASIQAMLRAIGRIIRARELQRTAETGIAKVPFSIYRDPRFLRVKLAVEEAVAKSAAIESAKEVMTLEVHPPMNEIGMLSQCKFSNTHPEGCNRRFVYFCLRDFCVKGRSELRELSDVDFELFTDEHGECLRYTRGMGANLKLNIDNQPRHSIRCYITDVLETYHVLMAHRPIWLGSEPAPHPLFLKSLPKWSDQVVWYAKVPVGKNKFSMWNQDIIASLGGLPGRAVSKFDCSNFDYMVEATRVENS</sequence>
<dbReference type="Gramene" id="Pp3c4_25420V3.6">
    <property type="protein sequence ID" value="Pp3c4_25420V3.6"/>
    <property type="gene ID" value="Pp3c4_25420"/>
</dbReference>
<reference evidence="3 4" key="1">
    <citation type="journal article" date="2008" name="Science">
        <title>The Physcomitrella genome reveals evolutionary insights into the conquest of land by plants.</title>
        <authorList>
            <person name="Rensing S."/>
            <person name="Lang D."/>
            <person name="Zimmer A."/>
            <person name="Terry A."/>
            <person name="Salamov A."/>
            <person name="Shapiro H."/>
            <person name="Nishiyama T."/>
            <person name="Perroud P.-F."/>
            <person name="Lindquist E."/>
            <person name="Kamisugi Y."/>
            <person name="Tanahashi T."/>
            <person name="Sakakibara K."/>
            <person name="Fujita T."/>
            <person name="Oishi K."/>
            <person name="Shin-I T."/>
            <person name="Kuroki Y."/>
            <person name="Toyoda A."/>
            <person name="Suzuki Y."/>
            <person name="Hashimoto A."/>
            <person name="Yamaguchi K."/>
            <person name="Sugano A."/>
            <person name="Kohara Y."/>
            <person name="Fujiyama A."/>
            <person name="Anterola A."/>
            <person name="Aoki S."/>
            <person name="Ashton N."/>
            <person name="Barbazuk W.B."/>
            <person name="Barker E."/>
            <person name="Bennetzen J."/>
            <person name="Bezanilla M."/>
            <person name="Blankenship R."/>
            <person name="Cho S.H."/>
            <person name="Dutcher S."/>
            <person name="Estelle M."/>
            <person name="Fawcett J.A."/>
            <person name="Gundlach H."/>
            <person name="Hanada K."/>
            <person name="Heyl A."/>
            <person name="Hicks K.A."/>
            <person name="Hugh J."/>
            <person name="Lohr M."/>
            <person name="Mayer K."/>
            <person name="Melkozernov A."/>
            <person name="Murata T."/>
            <person name="Nelson D."/>
            <person name="Pils B."/>
            <person name="Prigge M."/>
            <person name="Reiss B."/>
            <person name="Renner T."/>
            <person name="Rombauts S."/>
            <person name="Rushton P."/>
            <person name="Sanderfoot A."/>
            <person name="Schween G."/>
            <person name="Shiu S.-H."/>
            <person name="Stueber K."/>
            <person name="Theodoulou F.L."/>
            <person name="Tu H."/>
            <person name="Van de Peer Y."/>
            <person name="Verrier P.J."/>
            <person name="Waters E."/>
            <person name="Wood A."/>
            <person name="Yang L."/>
            <person name="Cove D."/>
            <person name="Cuming A."/>
            <person name="Hasebe M."/>
            <person name="Lucas S."/>
            <person name="Mishler D.B."/>
            <person name="Reski R."/>
            <person name="Grigoriev I."/>
            <person name="Quatrano R.S."/>
            <person name="Boore J.L."/>
        </authorList>
    </citation>
    <scope>NUCLEOTIDE SEQUENCE [LARGE SCALE GENOMIC DNA]</scope>
    <source>
        <strain evidence="3 4">cv. Gransden 2004</strain>
    </source>
</reference>
<dbReference type="RefSeq" id="XP_024374408.1">
    <property type="nucleotide sequence ID" value="XM_024518640.2"/>
</dbReference>
<evidence type="ECO:0000313" key="4">
    <source>
        <dbReference type="Proteomes" id="UP000006727"/>
    </source>
</evidence>
<dbReference type="KEGG" id="ppp:112281767"/>
<dbReference type="Gramene" id="Pp3c4_25420V3.8">
    <property type="protein sequence ID" value="Pp3c4_25420V3.8"/>
    <property type="gene ID" value="Pp3c4_25420"/>
</dbReference>
<dbReference type="Gramene" id="Pp3c4_25420V3.5">
    <property type="protein sequence ID" value="Pp3c4_25420V3.5"/>
    <property type="gene ID" value="Pp3c4_25420"/>
</dbReference>
<dbReference type="Pfam" id="PF15862">
    <property type="entry name" value="Coilin_N"/>
    <property type="match status" value="1"/>
</dbReference>
<proteinExistence type="predicted"/>
<dbReference type="Proteomes" id="UP000006727">
    <property type="component" value="Chromosome 4"/>
</dbReference>
<feature type="compositionally biased region" description="Pro residues" evidence="1">
    <location>
        <begin position="198"/>
        <end position="212"/>
    </location>
</feature>
<dbReference type="PANTHER" id="PTHR15197">
    <property type="entry name" value="COILIN P80"/>
    <property type="match status" value="1"/>
</dbReference>
<dbReference type="EnsemblPlants" id="Pp3c4_25420V3.11">
    <property type="protein sequence ID" value="Pp3c4_25420V3.11"/>
    <property type="gene ID" value="Pp3c4_25420"/>
</dbReference>
<dbReference type="GO" id="GO:0015030">
    <property type="term" value="C:Cajal body"/>
    <property type="evidence" value="ECO:0000318"/>
    <property type="project" value="GO_Central"/>
</dbReference>